<evidence type="ECO:0000259" key="14">
    <source>
        <dbReference type="PROSITE" id="PS50848"/>
    </source>
</evidence>
<evidence type="ECO:0000256" key="10">
    <source>
        <dbReference type="RuleBase" id="RU000682"/>
    </source>
</evidence>
<dbReference type="Proteomes" id="UP001231189">
    <property type="component" value="Unassembled WGS sequence"/>
</dbReference>
<gene>
    <name evidence="15" type="ORF">QYE76_024383</name>
</gene>
<dbReference type="InterPro" id="IPR017970">
    <property type="entry name" value="Homeobox_CS"/>
</dbReference>
<feature type="coiled-coil region" evidence="11">
    <location>
        <begin position="146"/>
        <end position="213"/>
    </location>
</feature>
<feature type="compositionally biased region" description="Basic residues" evidence="12">
    <location>
        <begin position="91"/>
        <end position="102"/>
    </location>
</feature>
<dbReference type="Gene3D" id="1.10.10.60">
    <property type="entry name" value="Homeodomain-like"/>
    <property type="match status" value="1"/>
</dbReference>
<feature type="region of interest" description="Disordered" evidence="12">
    <location>
        <begin position="36"/>
        <end position="102"/>
    </location>
</feature>
<dbReference type="InterPro" id="IPR001356">
    <property type="entry name" value="HD"/>
</dbReference>
<keyword evidence="6 9" id="KW-0371">Homeobox</keyword>
<evidence type="ECO:0000313" key="16">
    <source>
        <dbReference type="Proteomes" id="UP001231189"/>
    </source>
</evidence>
<dbReference type="InterPro" id="IPR057993">
    <property type="entry name" value="HD-Zip_IV_C"/>
</dbReference>
<keyword evidence="3" id="KW-0805">Transcription regulation</keyword>
<evidence type="ECO:0000256" key="7">
    <source>
        <dbReference type="ARBA" id="ARBA00023163"/>
    </source>
</evidence>
<evidence type="ECO:0000256" key="9">
    <source>
        <dbReference type="PROSITE-ProRule" id="PRU00108"/>
    </source>
</evidence>
<evidence type="ECO:0000256" key="6">
    <source>
        <dbReference type="ARBA" id="ARBA00023155"/>
    </source>
</evidence>
<dbReference type="GO" id="GO:0005634">
    <property type="term" value="C:nucleus"/>
    <property type="evidence" value="ECO:0007669"/>
    <property type="project" value="UniProtKB-SubCell"/>
</dbReference>
<evidence type="ECO:0000256" key="3">
    <source>
        <dbReference type="ARBA" id="ARBA00023015"/>
    </source>
</evidence>
<dbReference type="PANTHER" id="PTHR45654">
    <property type="entry name" value="HOMEOBOX-LEUCINE ZIPPER PROTEIN MERISTEM L1"/>
    <property type="match status" value="1"/>
</dbReference>
<dbReference type="InterPro" id="IPR042160">
    <property type="entry name" value="HD-Zip_IV"/>
</dbReference>
<dbReference type="PROSITE" id="PS50071">
    <property type="entry name" value="HOMEOBOX_2"/>
    <property type="match status" value="1"/>
</dbReference>
<evidence type="ECO:0000256" key="8">
    <source>
        <dbReference type="ARBA" id="ARBA00023242"/>
    </source>
</evidence>
<reference evidence="15" key="1">
    <citation type="submission" date="2023-07" db="EMBL/GenBank/DDBJ databases">
        <title>A chromosome-level genome assembly of Lolium multiflorum.</title>
        <authorList>
            <person name="Chen Y."/>
            <person name="Copetti D."/>
            <person name="Kolliker R."/>
            <person name="Studer B."/>
        </authorList>
    </citation>
    <scope>NUCLEOTIDE SEQUENCE</scope>
    <source>
        <strain evidence="15">02402/16</strain>
        <tissue evidence="15">Leaf</tissue>
    </source>
</reference>
<keyword evidence="16" id="KW-1185">Reference proteome</keyword>
<evidence type="ECO:0000313" key="15">
    <source>
        <dbReference type="EMBL" id="KAK1618866.1"/>
    </source>
</evidence>
<dbReference type="InterPro" id="IPR002913">
    <property type="entry name" value="START_lipid-bd_dom"/>
</dbReference>
<evidence type="ECO:0000259" key="13">
    <source>
        <dbReference type="PROSITE" id="PS50071"/>
    </source>
</evidence>
<keyword evidence="8 9" id="KW-0539">Nucleus</keyword>
<proteinExistence type="inferred from homology"/>
<evidence type="ECO:0000256" key="11">
    <source>
        <dbReference type="SAM" id="Coils"/>
    </source>
</evidence>
<dbReference type="SMART" id="SM00389">
    <property type="entry name" value="HOX"/>
    <property type="match status" value="1"/>
</dbReference>
<dbReference type="PROSITE" id="PS50848">
    <property type="entry name" value="START"/>
    <property type="match status" value="1"/>
</dbReference>
<dbReference type="SUPFAM" id="SSF55961">
    <property type="entry name" value="Bet v1-like"/>
    <property type="match status" value="2"/>
</dbReference>
<dbReference type="SMART" id="SM00234">
    <property type="entry name" value="START"/>
    <property type="match status" value="1"/>
</dbReference>
<evidence type="ECO:0000256" key="1">
    <source>
        <dbReference type="ARBA" id="ARBA00004123"/>
    </source>
</evidence>
<feature type="domain" description="Homeobox" evidence="13">
    <location>
        <begin position="92"/>
        <end position="152"/>
    </location>
</feature>
<dbReference type="CDD" id="cd08875">
    <property type="entry name" value="START_ArGLABRA2_like"/>
    <property type="match status" value="1"/>
</dbReference>
<comment type="caution">
    <text evidence="15">The sequence shown here is derived from an EMBL/GenBank/DDBJ whole genome shotgun (WGS) entry which is preliminary data.</text>
</comment>
<dbReference type="GO" id="GO:0008289">
    <property type="term" value="F:lipid binding"/>
    <property type="evidence" value="ECO:0007669"/>
    <property type="project" value="InterPro"/>
</dbReference>
<keyword evidence="4 11" id="KW-0175">Coiled coil</keyword>
<sequence length="804" mass="86617">MSFGGLFDGGGAGGMQFPYAGAFNSSPALSLGLDNAGGGGRDGGIVGRMFPDAATGRDAEAQNDSRSGSDHLDAVSGVGDDDDDAAEPSNPRKRKKRYHRHTPQQIQELEALFKECPHPDEKQRAELSRRLSLDARQVKFWFQNRRTQMKTQLERHENAILKQENDRLRAENMTIREAMRTPMCGGCGSPAMLGEVSLEEQHLRIENERLKDELSRVCTLATKFLGKPVSLLSPMQLQPQHLSMPLPNSSLELAVGGIGGIGSMQQATLHGGMSDYAGGASSSMGTVITPARAAGSAALASMVDIDRSVFLEIAISAMDELVKMAQMGDPLWVTTGLPGSPSKETLNFDEYHSTFQSIGMKPVGFVSEASRESGLVIIDNSVALVETLMDERRWSDMFSCMIAKATILEEVSSGIASSRNGALLLMKAELQVLSPLVPIREVIFLRFCKQLADCAWAVVDVSIDGLLSNQNSATTQPAANLKCRRLPSGCVMQDTPNGYCKVTWVEHSEYDEASVHQFYRPLLRSGHAFGASRWLATLQRQCECLAILMSSTAVPPNEPTAISQEGKRSMLKLARRMTENFCAGVSASSAREWSKLDGATGSIGEDVRVMVRKSVSEPGEPAGVVLSAATSVWLPVAPERLFDFLRDEQLRAEWDILSNGGPMQEMTRIAKGHQNGNSVSLLRASALSANQSSMLILQETCTDASGSIVVYAPVDIPAMQLVMNGGDSTYVALLPSGFAILPDGPSVGNEHKTGGSLLTVAFQILVNSQPTAKLTVESVETVNNLISCTIKKIKTALQCATPEC</sequence>
<feature type="DNA-binding region" description="Homeobox" evidence="9">
    <location>
        <begin position="94"/>
        <end position="153"/>
    </location>
</feature>
<evidence type="ECO:0000256" key="2">
    <source>
        <dbReference type="ARBA" id="ARBA00006789"/>
    </source>
</evidence>
<accession>A0AAD8RDU3</accession>
<dbReference type="PROSITE" id="PS00027">
    <property type="entry name" value="HOMEOBOX_1"/>
    <property type="match status" value="1"/>
</dbReference>
<dbReference type="CDD" id="cd00086">
    <property type="entry name" value="homeodomain"/>
    <property type="match status" value="1"/>
</dbReference>
<dbReference type="EMBL" id="JAUUTY010000006">
    <property type="protein sequence ID" value="KAK1618866.1"/>
    <property type="molecule type" value="Genomic_DNA"/>
</dbReference>
<protein>
    <submittedName>
        <fullName evidence="15">Uncharacterized protein</fullName>
    </submittedName>
</protein>
<dbReference type="FunFam" id="1.10.10.60:FF:000229">
    <property type="entry name" value="Homeobox-leucine zipper protein HDG1"/>
    <property type="match status" value="1"/>
</dbReference>
<dbReference type="GO" id="GO:0000981">
    <property type="term" value="F:DNA-binding transcription factor activity, RNA polymerase II-specific"/>
    <property type="evidence" value="ECO:0007669"/>
    <property type="project" value="InterPro"/>
</dbReference>
<dbReference type="AlphaFoldDB" id="A0AAD8RDU3"/>
<dbReference type="PANTHER" id="PTHR45654:SF5">
    <property type="entry name" value="HOMEOBOX-LEUCINE ZIPPER PROTEIN ANTHOCYANINLESS 2-RELATED"/>
    <property type="match status" value="1"/>
</dbReference>
<evidence type="ECO:0000256" key="5">
    <source>
        <dbReference type="ARBA" id="ARBA00023125"/>
    </source>
</evidence>
<dbReference type="Pfam" id="PF01852">
    <property type="entry name" value="START"/>
    <property type="match status" value="1"/>
</dbReference>
<dbReference type="SUPFAM" id="SSF46689">
    <property type="entry name" value="Homeodomain-like"/>
    <property type="match status" value="1"/>
</dbReference>
<comment type="subcellular location">
    <subcellularLocation>
        <location evidence="1 9 10">Nucleus</location>
    </subcellularLocation>
</comment>
<evidence type="ECO:0000256" key="4">
    <source>
        <dbReference type="ARBA" id="ARBA00023054"/>
    </source>
</evidence>
<feature type="domain" description="START" evidence="14">
    <location>
        <begin position="303"/>
        <end position="547"/>
    </location>
</feature>
<dbReference type="Pfam" id="PF25797">
    <property type="entry name" value="PDF2_C"/>
    <property type="match status" value="1"/>
</dbReference>
<keyword evidence="5 9" id="KW-0238">DNA-binding</keyword>
<evidence type="ECO:0000256" key="12">
    <source>
        <dbReference type="SAM" id="MobiDB-lite"/>
    </source>
</evidence>
<dbReference type="GO" id="GO:0003677">
    <property type="term" value="F:DNA binding"/>
    <property type="evidence" value="ECO:0007669"/>
    <property type="project" value="UniProtKB-UniRule"/>
</dbReference>
<dbReference type="InterPro" id="IPR009057">
    <property type="entry name" value="Homeodomain-like_sf"/>
</dbReference>
<keyword evidence="7" id="KW-0804">Transcription</keyword>
<dbReference type="Pfam" id="PF00046">
    <property type="entry name" value="Homeodomain"/>
    <property type="match status" value="1"/>
</dbReference>
<feature type="compositionally biased region" description="Gly residues" evidence="12">
    <location>
        <begin position="36"/>
        <end position="46"/>
    </location>
</feature>
<name>A0AAD8RDU3_LOLMU</name>
<organism evidence="15 16">
    <name type="scientific">Lolium multiflorum</name>
    <name type="common">Italian ryegrass</name>
    <name type="synonym">Lolium perenne subsp. multiflorum</name>
    <dbReference type="NCBI Taxonomy" id="4521"/>
    <lineage>
        <taxon>Eukaryota</taxon>
        <taxon>Viridiplantae</taxon>
        <taxon>Streptophyta</taxon>
        <taxon>Embryophyta</taxon>
        <taxon>Tracheophyta</taxon>
        <taxon>Spermatophyta</taxon>
        <taxon>Magnoliopsida</taxon>
        <taxon>Liliopsida</taxon>
        <taxon>Poales</taxon>
        <taxon>Poaceae</taxon>
        <taxon>BOP clade</taxon>
        <taxon>Pooideae</taxon>
        <taxon>Poodae</taxon>
        <taxon>Poeae</taxon>
        <taxon>Poeae Chloroplast Group 2 (Poeae type)</taxon>
        <taxon>Loliodinae</taxon>
        <taxon>Loliinae</taxon>
        <taxon>Lolium</taxon>
    </lineage>
</organism>
<comment type="similarity">
    <text evidence="2">Belongs to the HD-ZIP homeobox family. Class IV subfamily.</text>
</comment>